<comment type="caution">
    <text evidence="4">The sequence shown here is derived from an EMBL/GenBank/DDBJ whole genome shotgun (WGS) entry which is preliminary data.</text>
</comment>
<dbReference type="GO" id="GO:0016788">
    <property type="term" value="F:hydrolase activity, acting on ester bonds"/>
    <property type="evidence" value="ECO:0007669"/>
    <property type="project" value="InterPro"/>
</dbReference>
<dbReference type="InterPro" id="IPR001130">
    <property type="entry name" value="TatD-like"/>
</dbReference>
<sequence length="267" mass="29224">MEKDALTLIDTHAHLHMGQFNPDRAAVIARAVAAGVGRIIEIGYDLPSSHAAIALAEAHPQVFAVVGVQANHLADLPDDWLEQVRALAAHPRVVAIGEIGLDFYWKKAPLEAQERVFRAQLALARELGMPVVIHSREAHADTLRILDAAARGQPGVMHSFIGDWVFAQGCLDVGFLLSFSGPLTFSKLNELHEVAQRVPGDMFLAETDSPYLTPHPHRGRRNEPAYVAYLVQRIAELRGEPIEQVAAQIWANAARLFPKLGAMPDAQ</sequence>
<reference evidence="5" key="1">
    <citation type="submission" date="2017-08" db="EMBL/GenBank/DDBJ databases">
        <authorList>
            <person name="Grouzdev D.S."/>
            <person name="Gaisin V.A."/>
            <person name="Rysina M.S."/>
            <person name="Gorlenko V.M."/>
        </authorList>
    </citation>
    <scope>NUCLEOTIDE SEQUENCE [LARGE SCALE GENOMIC DNA]</scope>
    <source>
        <strain evidence="5">Kir15-3F</strain>
    </source>
</reference>
<feature type="binding site" evidence="3">
    <location>
        <position position="158"/>
    </location>
    <ligand>
        <name>a divalent metal cation</name>
        <dbReference type="ChEBI" id="CHEBI:60240"/>
        <label>2</label>
    </ligand>
</feature>
<gene>
    <name evidence="4" type="ORF">CJ255_20785</name>
</gene>
<dbReference type="OrthoDB" id="9810005at2"/>
<dbReference type="PANTHER" id="PTHR46124:SF2">
    <property type="entry name" value="D-AMINOACYL-TRNA DEACYLASE"/>
    <property type="match status" value="1"/>
</dbReference>
<dbReference type="GO" id="GO:0004536">
    <property type="term" value="F:DNA nuclease activity"/>
    <property type="evidence" value="ECO:0007669"/>
    <property type="project" value="InterPro"/>
</dbReference>
<keyword evidence="1 3" id="KW-0479">Metal-binding</keyword>
<feature type="binding site" evidence="3">
    <location>
        <position position="12"/>
    </location>
    <ligand>
        <name>a divalent metal cation</name>
        <dbReference type="ChEBI" id="CHEBI:60240"/>
        <label>1</label>
    </ligand>
</feature>
<dbReference type="FunFam" id="3.20.20.140:FF:000005">
    <property type="entry name" value="TatD family hydrolase"/>
    <property type="match status" value="1"/>
</dbReference>
<feature type="binding site" evidence="3">
    <location>
        <position position="134"/>
    </location>
    <ligand>
        <name>a divalent metal cation</name>
        <dbReference type="ChEBI" id="CHEBI:60240"/>
        <label>2</label>
    </ligand>
</feature>
<keyword evidence="2 4" id="KW-0378">Hydrolase</keyword>
<feature type="binding site" evidence="3">
    <location>
        <position position="208"/>
    </location>
    <ligand>
        <name>a divalent metal cation</name>
        <dbReference type="ChEBI" id="CHEBI:60240"/>
        <label>1</label>
    </ligand>
</feature>
<accession>A0A2A6RDE9</accession>
<organism evidence="4 5">
    <name type="scientific">Candidatus Viridilinea mediisalina</name>
    <dbReference type="NCBI Taxonomy" id="2024553"/>
    <lineage>
        <taxon>Bacteria</taxon>
        <taxon>Bacillati</taxon>
        <taxon>Chloroflexota</taxon>
        <taxon>Chloroflexia</taxon>
        <taxon>Chloroflexales</taxon>
        <taxon>Chloroflexineae</taxon>
        <taxon>Oscillochloridaceae</taxon>
        <taxon>Candidatus Viridilinea</taxon>
    </lineage>
</organism>
<evidence type="ECO:0000256" key="1">
    <source>
        <dbReference type="ARBA" id="ARBA00022723"/>
    </source>
</evidence>
<evidence type="ECO:0000313" key="4">
    <source>
        <dbReference type="EMBL" id="PDW00375.1"/>
    </source>
</evidence>
<dbReference type="Pfam" id="PF01026">
    <property type="entry name" value="TatD_DNase"/>
    <property type="match status" value="1"/>
</dbReference>
<feature type="binding site" evidence="3">
    <location>
        <position position="14"/>
    </location>
    <ligand>
        <name>a divalent metal cation</name>
        <dbReference type="ChEBI" id="CHEBI:60240"/>
        <label>1</label>
    </ligand>
</feature>
<dbReference type="PANTHER" id="PTHR46124">
    <property type="entry name" value="D-AMINOACYL-TRNA DEACYLASE"/>
    <property type="match status" value="1"/>
</dbReference>
<dbReference type="Proteomes" id="UP000220527">
    <property type="component" value="Unassembled WGS sequence"/>
</dbReference>
<protein>
    <submittedName>
        <fullName evidence="4">Hydrolase TatD</fullName>
    </submittedName>
</protein>
<dbReference type="EMBL" id="NQWI01000188">
    <property type="protein sequence ID" value="PDW00375.1"/>
    <property type="molecule type" value="Genomic_DNA"/>
</dbReference>
<dbReference type="InterPro" id="IPR015991">
    <property type="entry name" value="TatD/YcfH-like"/>
</dbReference>
<evidence type="ECO:0000256" key="2">
    <source>
        <dbReference type="ARBA" id="ARBA00022801"/>
    </source>
</evidence>
<evidence type="ECO:0000313" key="5">
    <source>
        <dbReference type="Proteomes" id="UP000220527"/>
    </source>
</evidence>
<name>A0A2A6RDE9_9CHLR</name>
<keyword evidence="5" id="KW-1185">Reference proteome</keyword>
<dbReference type="InterPro" id="IPR032466">
    <property type="entry name" value="Metal_Hydrolase"/>
</dbReference>
<dbReference type="PIRSF" id="PIRSF005902">
    <property type="entry name" value="DNase_TatD"/>
    <property type="match status" value="1"/>
</dbReference>
<dbReference type="CDD" id="cd01310">
    <property type="entry name" value="TatD_DNAse"/>
    <property type="match status" value="1"/>
</dbReference>
<dbReference type="GO" id="GO:0046872">
    <property type="term" value="F:metal ion binding"/>
    <property type="evidence" value="ECO:0007669"/>
    <property type="project" value="UniProtKB-KW"/>
</dbReference>
<dbReference type="Gene3D" id="3.20.20.140">
    <property type="entry name" value="Metal-dependent hydrolases"/>
    <property type="match status" value="1"/>
</dbReference>
<proteinExistence type="predicted"/>
<dbReference type="AlphaFoldDB" id="A0A2A6RDE9"/>
<dbReference type="RefSeq" id="WP_097645994.1">
    <property type="nucleotide sequence ID" value="NZ_NQWI01000188.1"/>
</dbReference>
<dbReference type="SUPFAM" id="SSF51556">
    <property type="entry name" value="Metallo-dependent hydrolases"/>
    <property type="match status" value="1"/>
</dbReference>
<dbReference type="GO" id="GO:0005829">
    <property type="term" value="C:cytosol"/>
    <property type="evidence" value="ECO:0007669"/>
    <property type="project" value="TreeGrafter"/>
</dbReference>
<evidence type="ECO:0000256" key="3">
    <source>
        <dbReference type="PIRSR" id="PIRSR005902-1"/>
    </source>
</evidence>
<dbReference type="NCBIfam" id="TIGR00010">
    <property type="entry name" value="YchF/TatD family DNA exonuclease"/>
    <property type="match status" value="1"/>
</dbReference>
<feature type="binding site" evidence="3">
    <location>
        <position position="98"/>
    </location>
    <ligand>
        <name>a divalent metal cation</name>
        <dbReference type="ChEBI" id="CHEBI:60240"/>
        <label>1</label>
    </ligand>
</feature>